<proteinExistence type="predicted"/>
<keyword evidence="3" id="KW-1185">Reference proteome</keyword>
<organism evidence="2 3">
    <name type="scientific">Gordonia alkanivorans CGMCC 6845</name>
    <dbReference type="NCBI Taxonomy" id="1423140"/>
    <lineage>
        <taxon>Bacteria</taxon>
        <taxon>Bacillati</taxon>
        <taxon>Actinomycetota</taxon>
        <taxon>Actinomycetes</taxon>
        <taxon>Mycobacteriales</taxon>
        <taxon>Gordoniaceae</taxon>
        <taxon>Gordonia</taxon>
    </lineage>
</organism>
<gene>
    <name evidence="2" type="ORF">V525_09855</name>
</gene>
<keyword evidence="1" id="KW-0812">Transmembrane</keyword>
<protein>
    <submittedName>
        <fullName evidence="2">Uncharacterized protein</fullName>
    </submittedName>
</protein>
<evidence type="ECO:0000256" key="1">
    <source>
        <dbReference type="SAM" id="Phobius"/>
    </source>
</evidence>
<name>W9DK35_9ACTN</name>
<dbReference type="EMBL" id="AYXO01000014">
    <property type="protein sequence ID" value="ETA07091.1"/>
    <property type="molecule type" value="Genomic_DNA"/>
</dbReference>
<reference evidence="2 3" key="1">
    <citation type="journal article" date="2014" name="Genome Announc.">
        <title>Draft Genome Sequence of Gordonia alkanivorans Strain CGMCC6845, a Halotolerant Hydrocarbon-Degrading Bacterium.</title>
        <authorList>
            <person name="Wang X."/>
            <person name="Jin D."/>
            <person name="Zhou L."/>
            <person name="Wu L."/>
            <person name="An W."/>
            <person name="Zhao L."/>
        </authorList>
    </citation>
    <scope>NUCLEOTIDE SEQUENCE [LARGE SCALE GENOMIC DNA]</scope>
    <source>
        <strain evidence="2 3">CGMCC 6845</strain>
    </source>
</reference>
<dbReference type="HOGENOM" id="CLU_2716744_0_0_11"/>
<keyword evidence="1" id="KW-0472">Membrane</keyword>
<feature type="transmembrane region" description="Helical" evidence="1">
    <location>
        <begin position="20"/>
        <end position="41"/>
    </location>
</feature>
<sequence>MTPFVTVAASAVSLLAYTLLWAPGLVLDILLFLAGAIGMYAHGKTRHICTGVAIGTLFVLGGLAIAFFVVMD</sequence>
<accession>W9DK35</accession>
<dbReference type="AlphaFoldDB" id="W9DK35"/>
<keyword evidence="1" id="KW-1133">Transmembrane helix</keyword>
<evidence type="ECO:0000313" key="2">
    <source>
        <dbReference type="EMBL" id="ETA07091.1"/>
    </source>
</evidence>
<comment type="caution">
    <text evidence="2">The sequence shown here is derived from an EMBL/GenBank/DDBJ whole genome shotgun (WGS) entry which is preliminary data.</text>
</comment>
<evidence type="ECO:0000313" key="3">
    <source>
        <dbReference type="Proteomes" id="UP000035035"/>
    </source>
</evidence>
<feature type="transmembrane region" description="Helical" evidence="1">
    <location>
        <begin position="48"/>
        <end position="71"/>
    </location>
</feature>
<dbReference type="Proteomes" id="UP000035035">
    <property type="component" value="Unassembled WGS sequence"/>
</dbReference>